<reference evidence="2" key="1">
    <citation type="submission" date="2016-04" db="EMBL/GenBank/DDBJ databases">
        <authorList>
            <person name="Evans L.H."/>
            <person name="Alamgir A."/>
            <person name="Owens N."/>
            <person name="Weber N.D."/>
            <person name="Virtaneva K."/>
            <person name="Barbian K."/>
            <person name="Babar A."/>
            <person name="Rosenke K."/>
        </authorList>
    </citation>
    <scope>NUCLEOTIDE SEQUENCE</scope>
    <source>
        <strain evidence="2">Nono1</strain>
    </source>
</reference>
<dbReference type="InterPro" id="IPR056079">
    <property type="entry name" value="DUF7662"/>
</dbReference>
<name>A0A1M4E0M1_9ACTN</name>
<evidence type="ECO:0000259" key="1">
    <source>
        <dbReference type="Pfam" id="PF24698"/>
    </source>
</evidence>
<sequence>MTVNDEHVVRREQYERLERHLRADGRERIEMTFAEVAAVIGAPLPHSAFRHPAWWGTDPEHTQAVWLDVGYQARPDLRTQRVAFIKTTSYSE</sequence>
<dbReference type="AlphaFoldDB" id="A0A1M4E0M1"/>
<dbReference type="EMBL" id="LT559118">
    <property type="protein sequence ID" value="SBO92363.1"/>
    <property type="molecule type" value="Genomic_DNA"/>
</dbReference>
<protein>
    <recommendedName>
        <fullName evidence="1">DUF7662 domain-containing protein</fullName>
    </recommendedName>
</protein>
<gene>
    <name evidence="2" type="ORF">BN4615_P1877</name>
</gene>
<proteinExistence type="predicted"/>
<evidence type="ECO:0000313" key="2">
    <source>
        <dbReference type="EMBL" id="SBO92363.1"/>
    </source>
</evidence>
<dbReference type="RefSeq" id="WP_225271638.1">
    <property type="nucleotide sequence ID" value="NZ_CP084058.1"/>
</dbReference>
<dbReference type="Pfam" id="PF24698">
    <property type="entry name" value="DUF7662"/>
    <property type="match status" value="1"/>
</dbReference>
<feature type="domain" description="DUF7662" evidence="1">
    <location>
        <begin position="14"/>
        <end position="75"/>
    </location>
</feature>
<organism evidence="2">
    <name type="scientific">Nonomuraea gerenzanensis</name>
    <dbReference type="NCBI Taxonomy" id="93944"/>
    <lineage>
        <taxon>Bacteria</taxon>
        <taxon>Bacillati</taxon>
        <taxon>Actinomycetota</taxon>
        <taxon>Actinomycetes</taxon>
        <taxon>Streptosporangiales</taxon>
        <taxon>Streptosporangiaceae</taxon>
        <taxon>Nonomuraea</taxon>
    </lineage>
</organism>
<accession>A0A1M4E0M1</accession>